<evidence type="ECO:0000256" key="4">
    <source>
        <dbReference type="ARBA" id="ARBA00022729"/>
    </source>
</evidence>
<dbReference type="KEGG" id="ble:BleG1_3697"/>
<reference evidence="10 11" key="1">
    <citation type="journal article" date="2014" name="Gene">
        <title>A comparative genomic analysis of the alkalitolerant soil bacterium Bacillus lehensis G1.</title>
        <authorList>
            <person name="Noor Y.M."/>
            <person name="Samsulrizal N.H."/>
            <person name="Jema'on N.A."/>
            <person name="Low K.O."/>
            <person name="Ramli A.N."/>
            <person name="Alias N.I."/>
            <person name="Damis S.I."/>
            <person name="Fuzi S.F."/>
            <person name="Isa M.N."/>
            <person name="Murad A.M."/>
            <person name="Raih M.F."/>
            <person name="Bakar F.D."/>
            <person name="Najimudin N."/>
            <person name="Mahadi N.M."/>
            <person name="Illias R.M."/>
        </authorList>
    </citation>
    <scope>NUCLEOTIDE SEQUENCE [LARGE SCALE GENOMIC DNA]</scope>
    <source>
        <strain evidence="10 11">G1</strain>
    </source>
</reference>
<dbReference type="PATRIC" id="fig|1246626.3.peg.3691"/>
<dbReference type="AlphaFoldDB" id="A0A060M832"/>
<sequence>MKKKLFIFLVTVMVVFLFFSNVRTNIIDELQLVTIVGFDRAEDEQFRGTVTLTAYSIEEELNNVTLSAVSTSTRELRLKLNAMSSRPIHGGKISAIVVQDELAKTGLFSLLDTYYRDPTIALRSYLCVTRGNAETMLNREFPLQTEIGTYLSDMLSHNVDYGNLPLTNMHLFMRAYYEKGKDPIMPIISYTKNALRVEGMALFKDDRFVAEVDLNDSFYLKLIQDGYQHGGLIEVAMDQGEKVAVLREIRSNLDLKTDLDKNVIHLDVTLKSRISEYSGGLITEEKVKEIVEAAKANIASGIRDIVSLMQENQVDPIGLGARQLEKEKISEEEWYDIFQQMDVDVTVDVKIVESGVSQ</sequence>
<keyword evidence="3" id="KW-0309">Germination</keyword>
<evidence type="ECO:0000259" key="8">
    <source>
        <dbReference type="Pfam" id="PF05504"/>
    </source>
</evidence>
<dbReference type="EMBL" id="CP003923">
    <property type="protein sequence ID" value="AIC96244.1"/>
    <property type="molecule type" value="Genomic_DNA"/>
</dbReference>
<dbReference type="PANTHER" id="PTHR35789">
    <property type="entry name" value="SPORE GERMINATION PROTEIN B3"/>
    <property type="match status" value="1"/>
</dbReference>
<comment type="similarity">
    <text evidence="2">Belongs to the GerABKC lipoprotein family.</text>
</comment>
<feature type="domain" description="Spore germination GerAC-like C-terminal" evidence="8">
    <location>
        <begin position="198"/>
        <end position="355"/>
    </location>
</feature>
<dbReference type="HOGENOM" id="CLU_051140_3_1_9"/>
<dbReference type="Proteomes" id="UP000027142">
    <property type="component" value="Chromosome"/>
</dbReference>
<dbReference type="NCBIfam" id="TIGR02887">
    <property type="entry name" value="spore_ger_x_C"/>
    <property type="match status" value="1"/>
</dbReference>
<organism evidence="10 11">
    <name type="scientific">Shouchella lehensis G1</name>
    <dbReference type="NCBI Taxonomy" id="1246626"/>
    <lineage>
        <taxon>Bacteria</taxon>
        <taxon>Bacillati</taxon>
        <taxon>Bacillota</taxon>
        <taxon>Bacilli</taxon>
        <taxon>Bacillales</taxon>
        <taxon>Bacillaceae</taxon>
        <taxon>Shouchella</taxon>
    </lineage>
</organism>
<dbReference type="GO" id="GO:0009847">
    <property type="term" value="P:spore germination"/>
    <property type="evidence" value="ECO:0007669"/>
    <property type="project" value="InterPro"/>
</dbReference>
<keyword evidence="7" id="KW-0449">Lipoprotein</keyword>
<evidence type="ECO:0000256" key="1">
    <source>
        <dbReference type="ARBA" id="ARBA00004635"/>
    </source>
</evidence>
<comment type="subcellular location">
    <subcellularLocation>
        <location evidence="1">Membrane</location>
        <topology evidence="1">Lipid-anchor</topology>
    </subcellularLocation>
</comment>
<keyword evidence="11" id="KW-1185">Reference proteome</keyword>
<dbReference type="OrthoDB" id="2592518at2"/>
<accession>A0A060M832</accession>
<dbReference type="GO" id="GO:0016020">
    <property type="term" value="C:membrane"/>
    <property type="evidence" value="ECO:0007669"/>
    <property type="project" value="UniProtKB-SubCell"/>
</dbReference>
<dbReference type="RefSeq" id="WP_038484022.1">
    <property type="nucleotide sequence ID" value="NZ_CP003923.1"/>
</dbReference>
<dbReference type="Pfam" id="PF05504">
    <property type="entry name" value="Spore_GerAC"/>
    <property type="match status" value="1"/>
</dbReference>
<evidence type="ECO:0000256" key="7">
    <source>
        <dbReference type="ARBA" id="ARBA00023288"/>
    </source>
</evidence>
<evidence type="ECO:0000313" key="10">
    <source>
        <dbReference type="EMBL" id="AIC96244.1"/>
    </source>
</evidence>
<keyword evidence="5" id="KW-0472">Membrane</keyword>
<evidence type="ECO:0000256" key="5">
    <source>
        <dbReference type="ARBA" id="ARBA00023136"/>
    </source>
</evidence>
<proteinExistence type="inferred from homology"/>
<keyword evidence="6" id="KW-0564">Palmitate</keyword>
<protein>
    <submittedName>
        <fullName evidence="10">Spore germination protein</fullName>
    </submittedName>
</protein>
<evidence type="ECO:0000256" key="2">
    <source>
        <dbReference type="ARBA" id="ARBA00007886"/>
    </source>
</evidence>
<dbReference type="InterPro" id="IPR057336">
    <property type="entry name" value="GerAC_N"/>
</dbReference>
<evidence type="ECO:0000313" key="11">
    <source>
        <dbReference type="Proteomes" id="UP000027142"/>
    </source>
</evidence>
<gene>
    <name evidence="10" type="ORF">BleG1_3697</name>
</gene>
<evidence type="ECO:0000259" key="9">
    <source>
        <dbReference type="Pfam" id="PF25198"/>
    </source>
</evidence>
<keyword evidence="4" id="KW-0732">Signal</keyword>
<dbReference type="eggNOG" id="ENOG502ZYKQ">
    <property type="taxonomic scope" value="Bacteria"/>
</dbReference>
<dbReference type="Gene3D" id="3.30.300.210">
    <property type="entry name" value="Nutrient germinant receptor protein C, domain 3"/>
    <property type="match status" value="1"/>
</dbReference>
<evidence type="ECO:0000256" key="6">
    <source>
        <dbReference type="ARBA" id="ARBA00023139"/>
    </source>
</evidence>
<dbReference type="PANTHER" id="PTHR35789:SF1">
    <property type="entry name" value="SPORE GERMINATION PROTEIN B3"/>
    <property type="match status" value="1"/>
</dbReference>
<dbReference type="InterPro" id="IPR046953">
    <property type="entry name" value="Spore_GerAC-like_C"/>
</dbReference>
<dbReference type="InterPro" id="IPR038501">
    <property type="entry name" value="Spore_GerAC_C_sf"/>
</dbReference>
<dbReference type="STRING" id="1246626.BleG1_3697"/>
<feature type="domain" description="Spore germination protein N-terminal" evidence="9">
    <location>
        <begin position="25"/>
        <end position="189"/>
    </location>
</feature>
<dbReference type="Pfam" id="PF25198">
    <property type="entry name" value="Spore_GerAC_N"/>
    <property type="match status" value="1"/>
</dbReference>
<evidence type="ECO:0000256" key="3">
    <source>
        <dbReference type="ARBA" id="ARBA00022544"/>
    </source>
</evidence>
<name>A0A060M832_9BACI</name>
<dbReference type="InterPro" id="IPR008844">
    <property type="entry name" value="Spore_GerAC-like"/>
</dbReference>